<dbReference type="AlphaFoldDB" id="A0A919BDM6"/>
<proteinExistence type="predicted"/>
<feature type="transmembrane region" description="Helical" evidence="1">
    <location>
        <begin position="12"/>
        <end position="32"/>
    </location>
</feature>
<dbReference type="EMBL" id="BNCK01000002">
    <property type="protein sequence ID" value="GHF84435.1"/>
    <property type="molecule type" value="Genomic_DNA"/>
</dbReference>
<gene>
    <name evidence="2" type="ORF">GCM10017161_09820</name>
</gene>
<keyword evidence="1" id="KW-0472">Membrane</keyword>
<evidence type="ECO:0000313" key="2">
    <source>
        <dbReference type="EMBL" id="GHF84435.1"/>
    </source>
</evidence>
<sequence>MKKTLHLWHRYLGLFIAIPLIIISLTGSILVFKEEIDHLIMPELATVNAQPGTRLSYDLLRNKLNQQLTHYEIGSWEVFDDGKTADRVYVIKHGTKDWYKVYLDQYQGIVRSAPVAVDFYLTDWLLDLHYKFLIGDTGLWFTGLASLILMFMGISGLTIYRQFWKKFFTLRLKLKRTVLFSDIHKLVGIWSAPILLVIGFTGVYWNISEIIHHELEHSDEEHHLITGRLYNHDLSLDTMVNTSISQMGGFRPTYILFPYEPELQISLFGEVSDISVVTSEYSSTVNFDKQSGKQLPNYDIREAPLFLAVVDSFRKLHFGYFAGLTSRIIWCIIGLTPLIFAITGTYLWLKRRKPQKHKVAAVHAN</sequence>
<reference evidence="2" key="1">
    <citation type="journal article" date="2014" name="Int. J. Syst. Evol. Microbiol.">
        <title>Complete genome sequence of Corynebacterium casei LMG S-19264T (=DSM 44701T), isolated from a smear-ripened cheese.</title>
        <authorList>
            <consortium name="US DOE Joint Genome Institute (JGI-PGF)"/>
            <person name="Walter F."/>
            <person name="Albersmeier A."/>
            <person name="Kalinowski J."/>
            <person name="Ruckert C."/>
        </authorList>
    </citation>
    <scope>NUCLEOTIDE SEQUENCE</scope>
    <source>
        <strain evidence="2">KCTC 42731</strain>
    </source>
</reference>
<keyword evidence="1" id="KW-0812">Transmembrane</keyword>
<dbReference type="Proteomes" id="UP000623842">
    <property type="component" value="Unassembled WGS sequence"/>
</dbReference>
<dbReference type="PANTHER" id="PTHR34219">
    <property type="entry name" value="IRON-REGULATED INNER MEMBRANE PROTEIN-RELATED"/>
    <property type="match status" value="1"/>
</dbReference>
<dbReference type="InterPro" id="IPR005625">
    <property type="entry name" value="PepSY-ass_TM"/>
</dbReference>
<protein>
    <submittedName>
        <fullName evidence="2">Membrane protein</fullName>
    </submittedName>
</protein>
<feature type="transmembrane region" description="Helical" evidence="1">
    <location>
        <begin position="183"/>
        <end position="205"/>
    </location>
</feature>
<evidence type="ECO:0000256" key="1">
    <source>
        <dbReference type="SAM" id="Phobius"/>
    </source>
</evidence>
<feature type="transmembrane region" description="Helical" evidence="1">
    <location>
        <begin position="139"/>
        <end position="163"/>
    </location>
</feature>
<evidence type="ECO:0000313" key="3">
    <source>
        <dbReference type="Proteomes" id="UP000623842"/>
    </source>
</evidence>
<reference evidence="2" key="2">
    <citation type="submission" date="2020-09" db="EMBL/GenBank/DDBJ databases">
        <authorList>
            <person name="Sun Q."/>
            <person name="Kim S."/>
        </authorList>
    </citation>
    <scope>NUCLEOTIDE SEQUENCE</scope>
    <source>
        <strain evidence="2">KCTC 42731</strain>
    </source>
</reference>
<accession>A0A919BDM6</accession>
<dbReference type="RefSeq" id="WP_189767859.1">
    <property type="nucleotide sequence ID" value="NZ_BNCK01000002.1"/>
</dbReference>
<name>A0A919BDM6_9GAMM</name>
<comment type="caution">
    <text evidence="2">The sequence shown here is derived from an EMBL/GenBank/DDBJ whole genome shotgun (WGS) entry which is preliminary data.</text>
</comment>
<dbReference type="PANTHER" id="PTHR34219:SF8">
    <property type="entry name" value="PEPSY DOMAIN-CONTAINING PROTEIN"/>
    <property type="match status" value="1"/>
</dbReference>
<organism evidence="2 3">
    <name type="scientific">Thalassotalea marina</name>
    <dbReference type="NCBI Taxonomy" id="1673741"/>
    <lineage>
        <taxon>Bacteria</taxon>
        <taxon>Pseudomonadati</taxon>
        <taxon>Pseudomonadota</taxon>
        <taxon>Gammaproteobacteria</taxon>
        <taxon>Alteromonadales</taxon>
        <taxon>Colwelliaceae</taxon>
        <taxon>Thalassotalea</taxon>
    </lineage>
</organism>
<feature type="transmembrane region" description="Helical" evidence="1">
    <location>
        <begin position="327"/>
        <end position="349"/>
    </location>
</feature>
<dbReference type="Pfam" id="PF03929">
    <property type="entry name" value="PepSY_TM"/>
    <property type="match status" value="1"/>
</dbReference>
<keyword evidence="1" id="KW-1133">Transmembrane helix</keyword>
<keyword evidence="3" id="KW-1185">Reference proteome</keyword>